<reference evidence="2 3" key="1">
    <citation type="submission" date="2020-08" db="EMBL/GenBank/DDBJ databases">
        <title>Sequencing the genomes of 1000 actinobacteria strains.</title>
        <authorList>
            <person name="Klenk H.-P."/>
        </authorList>
    </citation>
    <scope>NUCLEOTIDE SEQUENCE [LARGE SCALE GENOMIC DNA]</scope>
    <source>
        <strain evidence="2 3">DSM 45784</strain>
    </source>
</reference>
<dbReference type="AlphaFoldDB" id="A0A7W7GBV8"/>
<proteinExistence type="predicted"/>
<keyword evidence="3" id="KW-1185">Reference proteome</keyword>
<dbReference type="RefSeq" id="WP_184884602.1">
    <property type="nucleotide sequence ID" value="NZ_BOOV01000001.1"/>
</dbReference>
<evidence type="ECO:0000313" key="3">
    <source>
        <dbReference type="Proteomes" id="UP000542210"/>
    </source>
</evidence>
<dbReference type="EMBL" id="JACHND010000001">
    <property type="protein sequence ID" value="MBB4703897.1"/>
    <property type="molecule type" value="Genomic_DNA"/>
</dbReference>
<evidence type="ECO:0000256" key="1">
    <source>
        <dbReference type="SAM" id="MobiDB-lite"/>
    </source>
</evidence>
<dbReference type="Proteomes" id="UP000542210">
    <property type="component" value="Unassembled WGS sequence"/>
</dbReference>
<comment type="caution">
    <text evidence="2">The sequence shown here is derived from an EMBL/GenBank/DDBJ whole genome shotgun (WGS) entry which is preliminary data.</text>
</comment>
<gene>
    <name evidence="2" type="ORF">BJ982_005441</name>
</gene>
<accession>A0A7W7GBV8</accession>
<name>A0A7W7GBV8_9ACTN</name>
<evidence type="ECO:0000313" key="2">
    <source>
        <dbReference type="EMBL" id="MBB4703897.1"/>
    </source>
</evidence>
<sequence length="48" mass="4526">MPSCGPGGTAALKAVTGQAPDSTAGPRTGPRIGEVAVPPTRPSAPGDA</sequence>
<protein>
    <submittedName>
        <fullName evidence="2">Uncharacterized protein</fullName>
    </submittedName>
</protein>
<organism evidence="2 3">
    <name type="scientific">Sphaerisporangium siamense</name>
    <dbReference type="NCBI Taxonomy" id="795645"/>
    <lineage>
        <taxon>Bacteria</taxon>
        <taxon>Bacillati</taxon>
        <taxon>Actinomycetota</taxon>
        <taxon>Actinomycetes</taxon>
        <taxon>Streptosporangiales</taxon>
        <taxon>Streptosporangiaceae</taxon>
        <taxon>Sphaerisporangium</taxon>
    </lineage>
</organism>
<feature type="region of interest" description="Disordered" evidence="1">
    <location>
        <begin position="1"/>
        <end position="48"/>
    </location>
</feature>